<accession>A0A1W1V8C7</accession>
<evidence type="ECO:0008006" key="3">
    <source>
        <dbReference type="Google" id="ProtNLM"/>
    </source>
</evidence>
<protein>
    <recommendedName>
        <fullName evidence="3">Carbon monoxide dehydrogenase subunit G</fullName>
    </recommendedName>
</protein>
<dbReference type="InterPro" id="IPR023393">
    <property type="entry name" value="START-like_dom_sf"/>
</dbReference>
<name>A0A1W1V8C7_9DEIO</name>
<dbReference type="STRING" id="695939.SAMN00790413_00451"/>
<dbReference type="EMBL" id="FWWU01000009">
    <property type="protein sequence ID" value="SMB89496.1"/>
    <property type="molecule type" value="Genomic_DNA"/>
</dbReference>
<dbReference type="RefSeq" id="WP_084048118.1">
    <property type="nucleotide sequence ID" value="NZ_FWWU01000009.1"/>
</dbReference>
<dbReference type="Gene3D" id="3.30.530.20">
    <property type="match status" value="1"/>
</dbReference>
<dbReference type="CDD" id="cd05018">
    <property type="entry name" value="CoxG"/>
    <property type="match status" value="1"/>
</dbReference>
<evidence type="ECO:0000313" key="1">
    <source>
        <dbReference type="EMBL" id="SMB89496.1"/>
    </source>
</evidence>
<organism evidence="1 2">
    <name type="scientific">Deinococcus hopiensis KR-140</name>
    <dbReference type="NCBI Taxonomy" id="695939"/>
    <lineage>
        <taxon>Bacteria</taxon>
        <taxon>Thermotogati</taxon>
        <taxon>Deinococcota</taxon>
        <taxon>Deinococci</taxon>
        <taxon>Deinococcales</taxon>
        <taxon>Deinococcaceae</taxon>
        <taxon>Deinococcus</taxon>
    </lineage>
</organism>
<proteinExistence type="predicted"/>
<sequence>MNFNQTGQEQIQAPPGVVWAFVCDAARVARCLPHVQDVDARGEGAAEASVQVGVGMLRGKFKLRVEVFPDASAQHVRVRVRGGGLGSNVELNAGATVVDNGGGTTRLDWNGEASLSGPVAKVGGRSLDGRLQGLIRQTFRNMGNQLRTQGVMLV</sequence>
<dbReference type="PANTHER" id="PTHR38588:SF1">
    <property type="entry name" value="BLL0334 PROTEIN"/>
    <property type="match status" value="1"/>
</dbReference>
<reference evidence="1 2" key="1">
    <citation type="submission" date="2017-04" db="EMBL/GenBank/DDBJ databases">
        <authorList>
            <person name="Afonso C.L."/>
            <person name="Miller P.J."/>
            <person name="Scott M.A."/>
            <person name="Spackman E."/>
            <person name="Goraichik I."/>
            <person name="Dimitrov K.M."/>
            <person name="Suarez D.L."/>
            <person name="Swayne D.E."/>
        </authorList>
    </citation>
    <scope>NUCLEOTIDE SEQUENCE [LARGE SCALE GENOMIC DNA]</scope>
    <source>
        <strain evidence="1 2">KR-140</strain>
    </source>
</reference>
<dbReference type="SUPFAM" id="SSF55961">
    <property type="entry name" value="Bet v1-like"/>
    <property type="match status" value="1"/>
</dbReference>
<evidence type="ECO:0000313" key="2">
    <source>
        <dbReference type="Proteomes" id="UP000192582"/>
    </source>
</evidence>
<dbReference type="OrthoDB" id="2374625at2"/>
<gene>
    <name evidence="1" type="ORF">SAMN00790413_00451</name>
</gene>
<keyword evidence="2" id="KW-1185">Reference proteome</keyword>
<dbReference type="Pfam" id="PF06240">
    <property type="entry name" value="COXG"/>
    <property type="match status" value="1"/>
</dbReference>
<dbReference type="AlphaFoldDB" id="A0A1W1V8C7"/>
<dbReference type="Proteomes" id="UP000192582">
    <property type="component" value="Unassembled WGS sequence"/>
</dbReference>
<dbReference type="PANTHER" id="PTHR38588">
    <property type="entry name" value="BLL0334 PROTEIN"/>
    <property type="match status" value="1"/>
</dbReference>
<dbReference type="InterPro" id="IPR010419">
    <property type="entry name" value="CO_DH_gsu"/>
</dbReference>